<protein>
    <submittedName>
        <fullName evidence="2">Uncharacterized protein</fullName>
    </submittedName>
</protein>
<keyword evidence="3" id="KW-1185">Reference proteome</keyword>
<organism evidence="2 3">
    <name type="scientific">Alosa alosa</name>
    <name type="common">allis shad</name>
    <dbReference type="NCBI Taxonomy" id="278164"/>
    <lineage>
        <taxon>Eukaryota</taxon>
        <taxon>Metazoa</taxon>
        <taxon>Chordata</taxon>
        <taxon>Craniata</taxon>
        <taxon>Vertebrata</taxon>
        <taxon>Euteleostomi</taxon>
        <taxon>Actinopterygii</taxon>
        <taxon>Neopterygii</taxon>
        <taxon>Teleostei</taxon>
        <taxon>Clupei</taxon>
        <taxon>Clupeiformes</taxon>
        <taxon>Clupeoidei</taxon>
        <taxon>Clupeidae</taxon>
        <taxon>Alosa</taxon>
    </lineage>
</organism>
<evidence type="ECO:0000313" key="3">
    <source>
        <dbReference type="Proteomes" id="UP000823561"/>
    </source>
</evidence>
<name>A0AAV6FP94_9TELE</name>
<accession>A0AAV6FP94</accession>
<reference evidence="2" key="1">
    <citation type="submission" date="2020-10" db="EMBL/GenBank/DDBJ databases">
        <title>Chromosome-scale genome assembly of the Allis shad, Alosa alosa.</title>
        <authorList>
            <person name="Margot Z."/>
            <person name="Christophe K."/>
            <person name="Cabau C."/>
            <person name="Louis A."/>
            <person name="Berthelot C."/>
            <person name="Parey E."/>
            <person name="Roest Crollius H."/>
            <person name="Montfort J."/>
            <person name="Robinson-Rechavi M."/>
            <person name="Bucao C."/>
            <person name="Bouchez O."/>
            <person name="Gislard M."/>
            <person name="Lluch J."/>
            <person name="Milhes M."/>
            <person name="Lampietro C."/>
            <person name="Lopez Roques C."/>
            <person name="Donnadieu C."/>
            <person name="Braasch I."/>
            <person name="Desvignes T."/>
            <person name="Postlethwait J."/>
            <person name="Bobe J."/>
            <person name="Guiguen Y."/>
        </authorList>
    </citation>
    <scope>NUCLEOTIDE SEQUENCE</scope>
    <source>
        <strain evidence="2">M-15738</strain>
        <tissue evidence="2">Blood</tissue>
    </source>
</reference>
<dbReference type="AlphaFoldDB" id="A0AAV6FP94"/>
<proteinExistence type="predicted"/>
<gene>
    <name evidence="2" type="ORF">AALO_G00281940</name>
</gene>
<feature type="region of interest" description="Disordered" evidence="1">
    <location>
        <begin position="73"/>
        <end position="98"/>
    </location>
</feature>
<dbReference type="Proteomes" id="UP000823561">
    <property type="component" value="Chromosome 22"/>
</dbReference>
<evidence type="ECO:0000256" key="1">
    <source>
        <dbReference type="SAM" id="MobiDB-lite"/>
    </source>
</evidence>
<sequence>MKTNHTNAINVQSVSQANGCYIMTTTSLFLTSEEAGPLKDRERTAYILFYIQKPGQWVLDSDRDVSITSEETLLREGENGPHSVLLKSEADHPTSHPVCPLPALPSSGYKSVSITPMGDPSIKVK</sequence>
<evidence type="ECO:0000313" key="2">
    <source>
        <dbReference type="EMBL" id="KAG5263052.1"/>
    </source>
</evidence>
<comment type="caution">
    <text evidence="2">The sequence shown here is derived from an EMBL/GenBank/DDBJ whole genome shotgun (WGS) entry which is preliminary data.</text>
</comment>
<dbReference type="EMBL" id="JADWDJ010000022">
    <property type="protein sequence ID" value="KAG5263052.1"/>
    <property type="molecule type" value="Genomic_DNA"/>
</dbReference>